<dbReference type="SUPFAM" id="SSF54427">
    <property type="entry name" value="NTF2-like"/>
    <property type="match status" value="1"/>
</dbReference>
<evidence type="ECO:0000313" key="2">
    <source>
        <dbReference type="EMBL" id="OEV22677.1"/>
    </source>
</evidence>
<dbReference type="EMBL" id="LJGZ01000001">
    <property type="protein sequence ID" value="OEV22677.1"/>
    <property type="molecule type" value="Genomic_DNA"/>
</dbReference>
<gene>
    <name evidence="2" type="ORF">AN221_00205</name>
</gene>
<sequence>MSAPAAPETDHGKILFERFVGLWNGEVDFADTPEFIADAFTVHSAELARYLGFPDSNRITTRDGLLDWVRAVRGLLHDVRFTTDPGPIRDGDYVAGGYVVTGTYAGGAPTATVEPGTPVRYAGMSIVRLQDGKLAEYWVLSDGLGLLSQLGSVHTP</sequence>
<evidence type="ECO:0000313" key="3">
    <source>
        <dbReference type="Proteomes" id="UP000175971"/>
    </source>
</evidence>
<feature type="domain" description="SnoaL-like" evidence="1">
    <location>
        <begin position="17"/>
        <end position="137"/>
    </location>
</feature>
<dbReference type="Proteomes" id="UP000175971">
    <property type="component" value="Unassembled WGS sequence"/>
</dbReference>
<evidence type="ECO:0000259" key="1">
    <source>
        <dbReference type="Pfam" id="PF12680"/>
    </source>
</evidence>
<name>A0A1E7M2M8_9ACTN</name>
<dbReference type="PATRIC" id="fig|518642.7.peg.8932"/>
<reference evidence="2 3" key="1">
    <citation type="journal article" date="2016" name="Front. Microbiol.">
        <title>Comparative Genomics Analysis of Streptomyces Species Reveals Their Adaptation to the Marine Environment and Their Diversity at the Genomic Level.</title>
        <authorList>
            <person name="Tian X."/>
            <person name="Zhang Z."/>
            <person name="Yang T."/>
            <person name="Chen M."/>
            <person name="Li J."/>
            <person name="Chen F."/>
            <person name="Yang J."/>
            <person name="Li W."/>
            <person name="Zhang B."/>
            <person name="Zhang Z."/>
            <person name="Wu J."/>
            <person name="Zhang C."/>
            <person name="Long L."/>
            <person name="Xiao J."/>
        </authorList>
    </citation>
    <scope>NUCLEOTIDE SEQUENCE [LARGE SCALE GENOMIC DNA]</scope>
    <source>
        <strain evidence="2 3">SCSIO M10372</strain>
    </source>
</reference>
<dbReference type="InterPro" id="IPR037401">
    <property type="entry name" value="SnoaL-like"/>
</dbReference>
<dbReference type="Gene3D" id="3.10.450.50">
    <property type="match status" value="1"/>
</dbReference>
<accession>A0A1E7M2M8</accession>
<dbReference type="OrthoDB" id="4153705at2"/>
<dbReference type="InterPro" id="IPR032710">
    <property type="entry name" value="NTF2-like_dom_sf"/>
</dbReference>
<dbReference type="AlphaFoldDB" id="A0A1E7M2M8"/>
<protein>
    <recommendedName>
        <fullName evidence="1">SnoaL-like domain-containing protein</fullName>
    </recommendedName>
</protein>
<organism evidence="2 3">
    <name type="scientific">Streptomyces nanshensis</name>
    <dbReference type="NCBI Taxonomy" id="518642"/>
    <lineage>
        <taxon>Bacteria</taxon>
        <taxon>Bacillati</taxon>
        <taxon>Actinomycetota</taxon>
        <taxon>Actinomycetes</taxon>
        <taxon>Kitasatosporales</taxon>
        <taxon>Streptomycetaceae</taxon>
        <taxon>Streptomyces</taxon>
    </lineage>
</organism>
<dbReference type="Pfam" id="PF12680">
    <property type="entry name" value="SnoaL_2"/>
    <property type="match status" value="1"/>
</dbReference>
<comment type="caution">
    <text evidence="2">The sequence shown here is derived from an EMBL/GenBank/DDBJ whole genome shotgun (WGS) entry which is preliminary data.</text>
</comment>
<dbReference type="RefSeq" id="WP_028417670.1">
    <property type="nucleotide sequence ID" value="NZ_LJGZ01000001.1"/>
</dbReference>
<keyword evidence="3" id="KW-1185">Reference proteome</keyword>
<proteinExistence type="predicted"/>